<dbReference type="Proteomes" id="UP000800200">
    <property type="component" value="Unassembled WGS sequence"/>
</dbReference>
<dbReference type="EMBL" id="ML994632">
    <property type="protein sequence ID" value="KAF2185928.1"/>
    <property type="molecule type" value="Genomic_DNA"/>
</dbReference>
<keyword evidence="2" id="KW-1185">Reference proteome</keyword>
<name>A0A6A6E611_9PEZI</name>
<proteinExistence type="predicted"/>
<dbReference type="AlphaFoldDB" id="A0A6A6E611"/>
<evidence type="ECO:0000313" key="2">
    <source>
        <dbReference type="Proteomes" id="UP000800200"/>
    </source>
</evidence>
<protein>
    <submittedName>
        <fullName evidence="1">Uncharacterized protein</fullName>
    </submittedName>
</protein>
<evidence type="ECO:0000313" key="1">
    <source>
        <dbReference type="EMBL" id="KAF2185928.1"/>
    </source>
</evidence>
<accession>A0A6A6E611</accession>
<sequence>MPVPSSAELLPNSQQTLWKRYEDQVLIEHPSSGCIQMVLEGRAVSMRKSDCWLNATQEALVCIWYRISR</sequence>
<gene>
    <name evidence="1" type="ORF">K469DRAFT_707611</name>
</gene>
<organism evidence="1 2">
    <name type="scientific">Zopfia rhizophila CBS 207.26</name>
    <dbReference type="NCBI Taxonomy" id="1314779"/>
    <lineage>
        <taxon>Eukaryota</taxon>
        <taxon>Fungi</taxon>
        <taxon>Dikarya</taxon>
        <taxon>Ascomycota</taxon>
        <taxon>Pezizomycotina</taxon>
        <taxon>Dothideomycetes</taxon>
        <taxon>Dothideomycetes incertae sedis</taxon>
        <taxon>Zopfiaceae</taxon>
        <taxon>Zopfia</taxon>
    </lineage>
</organism>
<reference evidence="1" key="1">
    <citation type="journal article" date="2020" name="Stud. Mycol.">
        <title>101 Dothideomycetes genomes: a test case for predicting lifestyles and emergence of pathogens.</title>
        <authorList>
            <person name="Haridas S."/>
            <person name="Albert R."/>
            <person name="Binder M."/>
            <person name="Bloem J."/>
            <person name="Labutti K."/>
            <person name="Salamov A."/>
            <person name="Andreopoulos B."/>
            <person name="Baker S."/>
            <person name="Barry K."/>
            <person name="Bills G."/>
            <person name="Bluhm B."/>
            <person name="Cannon C."/>
            <person name="Castanera R."/>
            <person name="Culley D."/>
            <person name="Daum C."/>
            <person name="Ezra D."/>
            <person name="Gonzalez J."/>
            <person name="Henrissat B."/>
            <person name="Kuo A."/>
            <person name="Liang C."/>
            <person name="Lipzen A."/>
            <person name="Lutzoni F."/>
            <person name="Magnuson J."/>
            <person name="Mondo S."/>
            <person name="Nolan M."/>
            <person name="Ohm R."/>
            <person name="Pangilinan J."/>
            <person name="Park H.-J."/>
            <person name="Ramirez L."/>
            <person name="Alfaro M."/>
            <person name="Sun H."/>
            <person name="Tritt A."/>
            <person name="Yoshinaga Y."/>
            <person name="Zwiers L.-H."/>
            <person name="Turgeon B."/>
            <person name="Goodwin S."/>
            <person name="Spatafora J."/>
            <person name="Crous P."/>
            <person name="Grigoriev I."/>
        </authorList>
    </citation>
    <scope>NUCLEOTIDE SEQUENCE</scope>
    <source>
        <strain evidence="1">CBS 207.26</strain>
    </source>
</reference>